<proteinExistence type="predicted"/>
<keyword evidence="3" id="KW-1185">Reference proteome</keyword>
<comment type="caution">
    <text evidence="2">The sequence shown here is derived from an EMBL/GenBank/DDBJ whole genome shotgun (WGS) entry which is preliminary data.</text>
</comment>
<gene>
    <name evidence="2" type="ORF">AB1Y20_018065</name>
</gene>
<name>A0AB34JPV1_PRYPA</name>
<sequence length="590" mass="66690">MPWHLSLGVRTTDNTHTLMDEIPNVTFYCVEASTSLEDLFAEIVAVIDSEFNEETGAASPEKKRSKAFPTRVDQPAEHEVSYDPMVRWNVLGKYLRQPRGFKGTEHEEVLRQSNPCYGSLLPRRDRPAAHEQTYDPVARWAAMAPHLSQPRGFKDTKHTEVLRQSNPCYGSLLPRRDRPSAYELSWDPLVRWIHMSPLLHEPRGAKSVEHLEVLRQSNPSYGSLLPKTDRPAAHEVSYDPLVRWNVLGKYLGERRGAKSVEHLEALRQSNPSYGSLLPKTDRPAAHEVSYDPLVRWNVLGKYLGERRGAKSVEHLEALRQSNPSYGSLLPKTDRPAAHEVSYDPLVRWNVLGKYLGERRGAKSVEHLEALRQSNPSYGSLLPKTDRPAAHEVSYDPLVRWNVLGKYLGDGPRRGAKSVEHLEVLRQSNPEFSSLRPSIFKYLPFLGDVPENSSILVQLRQLRAHSPLLPSGTIKKSFNLDSFDEYTDDESEESGDGVSELLPDGFAAWRAKRAVHREQRDSNNSDSSEMSNARTMERMSNDSVASIVDDESPEAHTVYRHKGLATEVDHGPAKVVSHAVERNLHAGWRVR</sequence>
<dbReference type="Proteomes" id="UP001515480">
    <property type="component" value="Unassembled WGS sequence"/>
</dbReference>
<feature type="region of interest" description="Disordered" evidence="1">
    <location>
        <begin position="53"/>
        <end position="72"/>
    </location>
</feature>
<evidence type="ECO:0000256" key="1">
    <source>
        <dbReference type="SAM" id="MobiDB-lite"/>
    </source>
</evidence>
<organism evidence="2 3">
    <name type="scientific">Prymnesium parvum</name>
    <name type="common">Toxic golden alga</name>
    <dbReference type="NCBI Taxonomy" id="97485"/>
    <lineage>
        <taxon>Eukaryota</taxon>
        <taxon>Haptista</taxon>
        <taxon>Haptophyta</taxon>
        <taxon>Prymnesiophyceae</taxon>
        <taxon>Prymnesiales</taxon>
        <taxon>Prymnesiaceae</taxon>
        <taxon>Prymnesium</taxon>
    </lineage>
</organism>
<evidence type="ECO:0000313" key="2">
    <source>
        <dbReference type="EMBL" id="KAL1523108.1"/>
    </source>
</evidence>
<accession>A0AB34JPV1</accession>
<reference evidence="2 3" key="1">
    <citation type="journal article" date="2024" name="Science">
        <title>Giant polyketide synthase enzymes in the biosynthesis of giant marine polyether toxins.</title>
        <authorList>
            <person name="Fallon T.R."/>
            <person name="Shende V.V."/>
            <person name="Wierzbicki I.H."/>
            <person name="Pendleton A.L."/>
            <person name="Watervoot N.F."/>
            <person name="Auber R.P."/>
            <person name="Gonzalez D.J."/>
            <person name="Wisecaver J.H."/>
            <person name="Moore B.S."/>
        </authorList>
    </citation>
    <scope>NUCLEOTIDE SEQUENCE [LARGE SCALE GENOMIC DNA]</scope>
    <source>
        <strain evidence="2 3">12B1</strain>
    </source>
</reference>
<evidence type="ECO:0000313" key="3">
    <source>
        <dbReference type="Proteomes" id="UP001515480"/>
    </source>
</evidence>
<dbReference type="EMBL" id="JBGBPQ010000006">
    <property type="protein sequence ID" value="KAL1523108.1"/>
    <property type="molecule type" value="Genomic_DNA"/>
</dbReference>
<protein>
    <submittedName>
        <fullName evidence="2">Uncharacterized protein</fullName>
    </submittedName>
</protein>
<feature type="region of interest" description="Disordered" evidence="1">
    <location>
        <begin position="512"/>
        <end position="542"/>
    </location>
</feature>
<dbReference type="AlphaFoldDB" id="A0AB34JPV1"/>